<dbReference type="Pfam" id="PF00535">
    <property type="entry name" value="Glycos_transf_2"/>
    <property type="match status" value="1"/>
</dbReference>
<feature type="domain" description="Glycosyltransferase 2-like" evidence="1">
    <location>
        <begin position="10"/>
        <end position="125"/>
    </location>
</feature>
<proteinExistence type="predicted"/>
<dbReference type="EMBL" id="JAOQNS010000008">
    <property type="protein sequence ID" value="MCW2308630.1"/>
    <property type="molecule type" value="Genomic_DNA"/>
</dbReference>
<evidence type="ECO:0000259" key="1">
    <source>
        <dbReference type="Pfam" id="PF00535"/>
    </source>
</evidence>
<organism evidence="2 3">
    <name type="scientific">Rhodobium gokarnense</name>
    <dbReference type="NCBI Taxonomy" id="364296"/>
    <lineage>
        <taxon>Bacteria</taxon>
        <taxon>Pseudomonadati</taxon>
        <taxon>Pseudomonadota</taxon>
        <taxon>Alphaproteobacteria</taxon>
        <taxon>Hyphomicrobiales</taxon>
        <taxon>Rhodobiaceae</taxon>
        <taxon>Rhodobium</taxon>
    </lineage>
</organism>
<evidence type="ECO:0000313" key="2">
    <source>
        <dbReference type="EMBL" id="MCW2308630.1"/>
    </source>
</evidence>
<dbReference type="Gene3D" id="3.90.550.10">
    <property type="entry name" value="Spore Coat Polysaccharide Biosynthesis Protein SpsA, Chain A"/>
    <property type="match status" value="1"/>
</dbReference>
<comment type="caution">
    <text evidence="2">The sequence shown here is derived from an EMBL/GenBank/DDBJ whole genome shotgun (WGS) entry which is preliminary data.</text>
</comment>
<dbReference type="Proteomes" id="UP001209755">
    <property type="component" value="Unassembled WGS sequence"/>
</dbReference>
<dbReference type="RefSeq" id="WP_264602242.1">
    <property type="nucleotide sequence ID" value="NZ_JAOQNS010000008.1"/>
</dbReference>
<dbReference type="InterPro" id="IPR029044">
    <property type="entry name" value="Nucleotide-diphossugar_trans"/>
</dbReference>
<name>A0ABT3HE22_9HYPH</name>
<reference evidence="3" key="1">
    <citation type="submission" date="2023-07" db="EMBL/GenBank/DDBJ databases">
        <title>Genome sequencing of Purple Non-Sulfur Bacteria from various extreme environments.</title>
        <authorList>
            <person name="Mayer M."/>
        </authorList>
    </citation>
    <scope>NUCLEOTIDE SEQUENCE [LARGE SCALE GENOMIC DNA]</scope>
    <source>
        <strain evidence="3">DSM 17935</strain>
    </source>
</reference>
<accession>A0ABT3HE22</accession>
<evidence type="ECO:0000313" key="3">
    <source>
        <dbReference type="Proteomes" id="UP001209755"/>
    </source>
</evidence>
<protein>
    <recommendedName>
        <fullName evidence="1">Glycosyltransferase 2-like domain-containing protein</fullName>
    </recommendedName>
</protein>
<dbReference type="SUPFAM" id="SSF53448">
    <property type="entry name" value="Nucleotide-diphospho-sugar transferases"/>
    <property type="match status" value="1"/>
</dbReference>
<keyword evidence="3" id="KW-1185">Reference proteome</keyword>
<dbReference type="InterPro" id="IPR001173">
    <property type="entry name" value="Glyco_trans_2-like"/>
</dbReference>
<gene>
    <name evidence="2" type="ORF">M2319_002976</name>
</gene>
<dbReference type="CDD" id="cd00761">
    <property type="entry name" value="Glyco_tranf_GTA_type"/>
    <property type="match status" value="1"/>
</dbReference>
<sequence>MSGDIDITAVVTGHGEGVLLGPTLASLCEAADVARGQGLSVECIAVLDRASDGTRAMFGPGAPMDGAFQVEEVDFGDQGLTRNHGASKARGRYVAMLDGDDLWSFNWLSEAHKLCQAAPAPVIVHPEFNIFFENYHGTFVNIPSDSELFDDDAFRAFNYWDALCFADRSIFLDHPYERRDIANGFALEDWHWGWETYCAGVEHVVAPDTVHFKRRRIRSQSVEAKARRALPPFHPFQRYSWHDPAKQD</sequence>